<dbReference type="Proteomes" id="UP000825935">
    <property type="component" value="Chromosome 21"/>
</dbReference>
<name>A0A8T2SDA8_CERRI</name>
<gene>
    <name evidence="1" type="ORF">KP509_21G056500</name>
</gene>
<proteinExistence type="predicted"/>
<dbReference type="EMBL" id="CM035426">
    <property type="protein sequence ID" value="KAH7315593.1"/>
    <property type="molecule type" value="Genomic_DNA"/>
</dbReference>
<sequence>MNWESAVTIQVLQNKRRRQSARTDCYQGMQGYLLVAALTSKTSYPKLETVSFMYIISCTWLIGHTKTLHQDA</sequence>
<comment type="caution">
    <text evidence="1">The sequence shown here is derived from an EMBL/GenBank/DDBJ whole genome shotgun (WGS) entry which is preliminary data.</text>
</comment>
<evidence type="ECO:0000313" key="1">
    <source>
        <dbReference type="EMBL" id="KAH7315593.1"/>
    </source>
</evidence>
<organism evidence="1 2">
    <name type="scientific">Ceratopteris richardii</name>
    <name type="common">Triangle waterfern</name>
    <dbReference type="NCBI Taxonomy" id="49495"/>
    <lineage>
        <taxon>Eukaryota</taxon>
        <taxon>Viridiplantae</taxon>
        <taxon>Streptophyta</taxon>
        <taxon>Embryophyta</taxon>
        <taxon>Tracheophyta</taxon>
        <taxon>Polypodiopsida</taxon>
        <taxon>Polypodiidae</taxon>
        <taxon>Polypodiales</taxon>
        <taxon>Pteridineae</taxon>
        <taxon>Pteridaceae</taxon>
        <taxon>Parkerioideae</taxon>
        <taxon>Ceratopteris</taxon>
    </lineage>
</organism>
<dbReference type="AlphaFoldDB" id="A0A8T2SDA8"/>
<evidence type="ECO:0000313" key="2">
    <source>
        <dbReference type="Proteomes" id="UP000825935"/>
    </source>
</evidence>
<protein>
    <submittedName>
        <fullName evidence="1">Uncharacterized protein</fullName>
    </submittedName>
</protein>
<accession>A0A8T2SDA8</accession>
<keyword evidence="2" id="KW-1185">Reference proteome</keyword>
<reference evidence="1" key="1">
    <citation type="submission" date="2021-08" db="EMBL/GenBank/DDBJ databases">
        <title>WGS assembly of Ceratopteris richardii.</title>
        <authorList>
            <person name="Marchant D.B."/>
            <person name="Chen G."/>
            <person name="Jenkins J."/>
            <person name="Shu S."/>
            <person name="Leebens-Mack J."/>
            <person name="Grimwood J."/>
            <person name="Schmutz J."/>
            <person name="Soltis P."/>
            <person name="Soltis D."/>
            <person name="Chen Z.-H."/>
        </authorList>
    </citation>
    <scope>NUCLEOTIDE SEQUENCE</scope>
    <source>
        <strain evidence="1">Whitten #5841</strain>
        <tissue evidence="1">Leaf</tissue>
    </source>
</reference>